<comment type="subcellular location">
    <subcellularLocation>
        <location evidence="1">Secreted</location>
        <location evidence="1">Cell wall</location>
        <topology evidence="1">Peptidoglycan-anchor</topology>
    </subcellularLocation>
</comment>
<dbReference type="EMBL" id="JACIVC010000069">
    <property type="protein sequence ID" value="MBB1070569.1"/>
    <property type="molecule type" value="Genomic_DNA"/>
</dbReference>
<dbReference type="GO" id="GO:0007155">
    <property type="term" value="P:cell adhesion"/>
    <property type="evidence" value="ECO:0007669"/>
    <property type="project" value="InterPro"/>
</dbReference>
<gene>
    <name evidence="8" type="ORF">H5S40_10470</name>
</gene>
<dbReference type="SUPFAM" id="SSF49401">
    <property type="entry name" value="Bacterial adhesins"/>
    <property type="match status" value="2"/>
</dbReference>
<reference evidence="8 9" key="1">
    <citation type="submission" date="2020-07" db="EMBL/GenBank/DDBJ databases">
        <title>Description of Limosilactobacillus balticus sp. nov., Limosilactobacillus agrestis sp. nov., Limosilactobacillus albertensis sp. nov., Limosilactobacillus rudii sp. nov., Limosilactobacillus fastidiosus sp. nov., five novel Limosilactobacillus species isolated from the vertebrate gastrointestinal tract, and proposal of 6 subspecies of Limosilactobacillus reuteri adapted to the gastrointestinal tract of specific vertebrate hosts.</title>
        <authorList>
            <person name="Li F."/>
            <person name="Cheng C."/>
            <person name="Zheng J."/>
            <person name="Quevedo R.M."/>
            <person name="Li J."/>
            <person name="Roos S."/>
            <person name="Gaenzle M.G."/>
            <person name="Walter J."/>
        </authorList>
    </citation>
    <scope>NUCLEOTIDE SEQUENCE [LARGE SCALE GENOMIC DNA]</scope>
    <source>
        <strain evidence="8 9">RRLNB_1_1</strain>
    </source>
</reference>
<keyword evidence="2" id="KW-0134">Cell wall</keyword>
<proteinExistence type="predicted"/>
<sequence length="339" mass="39128">MLQYTSHTLNSIDIKTDSKSPLNPLEGDIIECLIKFKINNNTKPFDSFSIKISKDLMCSYVGDLNFYDEKKRKIANFSYDYDRQCAVYTFTNYVEKHKNIKGGVLYYFKVNSRIVTKSTKNLKCMINIDNYNYSFLYNVKYSQNKTHISSGVTDYNLSKGIITEIFYITPKNLDLKNVTLLFNSNNNKELLVNRKSTRVEIYDNTFNVNLPESFGVNHKYLKNISCQFPVVEEDMFVDKLNTVSFKKNQMKLNLPSNKSSTYIIKIITKVDSVKEKLVIETALTDNVNKNNKLCEFIKAVAVKDSVRILNQVQIQTFVIKKIGACLKSISKPCLLYCNI</sequence>
<keyword evidence="4" id="KW-0732">Signal</keyword>
<organism evidence="8 9">
    <name type="scientific">Limosilactobacillus albertensis</name>
    <dbReference type="NCBI Taxonomy" id="2759752"/>
    <lineage>
        <taxon>Bacteria</taxon>
        <taxon>Bacillati</taxon>
        <taxon>Bacillota</taxon>
        <taxon>Bacilli</taxon>
        <taxon>Lactobacillales</taxon>
        <taxon>Lactobacillaceae</taxon>
        <taxon>Limosilactobacillus</taxon>
    </lineage>
</organism>
<dbReference type="InterPro" id="IPR011252">
    <property type="entry name" value="Fibrogen-bd_dom1"/>
</dbReference>
<dbReference type="InterPro" id="IPR008966">
    <property type="entry name" value="Adhesion_dom_sf"/>
</dbReference>
<evidence type="ECO:0000256" key="3">
    <source>
        <dbReference type="ARBA" id="ARBA00022525"/>
    </source>
</evidence>
<evidence type="ECO:0000256" key="4">
    <source>
        <dbReference type="ARBA" id="ARBA00022729"/>
    </source>
</evidence>
<dbReference type="Pfam" id="PF17961">
    <property type="entry name" value="Big_8"/>
    <property type="match status" value="1"/>
</dbReference>
<comment type="caution">
    <text evidence="8">The sequence shown here is derived from an EMBL/GenBank/DDBJ whole genome shotgun (WGS) entry which is preliminary data.</text>
</comment>
<accession>A0A7W3TTE9</accession>
<dbReference type="InterPro" id="IPR011266">
    <property type="entry name" value="Adhesin_Fg-bd_dom_2"/>
</dbReference>
<name>A0A7W3TTE9_9LACO</name>
<feature type="domain" description="SDR-like Ig" evidence="7">
    <location>
        <begin position="27"/>
        <end position="120"/>
    </location>
</feature>
<feature type="domain" description="Fibrinogen-binding" evidence="6">
    <location>
        <begin position="143"/>
        <end position="290"/>
    </location>
</feature>
<evidence type="ECO:0000313" key="9">
    <source>
        <dbReference type="Proteomes" id="UP000518316"/>
    </source>
</evidence>
<keyword evidence="9" id="KW-1185">Reference proteome</keyword>
<evidence type="ECO:0000259" key="7">
    <source>
        <dbReference type="Pfam" id="PF17961"/>
    </source>
</evidence>
<evidence type="ECO:0000256" key="5">
    <source>
        <dbReference type="ARBA" id="ARBA00023088"/>
    </source>
</evidence>
<evidence type="ECO:0000256" key="1">
    <source>
        <dbReference type="ARBA" id="ARBA00004168"/>
    </source>
</evidence>
<dbReference type="Gene3D" id="2.60.40.1280">
    <property type="match status" value="1"/>
</dbReference>
<dbReference type="Proteomes" id="UP000518316">
    <property type="component" value="Unassembled WGS sequence"/>
</dbReference>
<keyword evidence="5" id="KW-0572">Peptidoglycan-anchor</keyword>
<dbReference type="RefSeq" id="WP_182599016.1">
    <property type="nucleotide sequence ID" value="NZ_JACIVC010000069.1"/>
</dbReference>
<evidence type="ECO:0000256" key="2">
    <source>
        <dbReference type="ARBA" id="ARBA00022512"/>
    </source>
</evidence>
<keyword evidence="3" id="KW-0964">Secreted</keyword>
<evidence type="ECO:0000259" key="6">
    <source>
        <dbReference type="Pfam" id="PF10425"/>
    </source>
</evidence>
<protein>
    <submittedName>
        <fullName evidence="8">Fibrinogen-binding adhesin SdrG C-terminal domain-containing protein</fullName>
    </submittedName>
</protein>
<evidence type="ECO:0000313" key="8">
    <source>
        <dbReference type="EMBL" id="MBB1070569.1"/>
    </source>
</evidence>
<dbReference type="InterPro" id="IPR041171">
    <property type="entry name" value="SDR_Ig"/>
</dbReference>
<dbReference type="Pfam" id="PF10425">
    <property type="entry name" value="SdrG_C_C"/>
    <property type="match status" value="1"/>
</dbReference>
<dbReference type="AlphaFoldDB" id="A0A7W3TTE9"/>
<dbReference type="Gene3D" id="2.60.40.1290">
    <property type="match status" value="1"/>
</dbReference>